<evidence type="ECO:0000313" key="2">
    <source>
        <dbReference type="EMBL" id="GMI32664.1"/>
    </source>
</evidence>
<dbReference type="SUPFAM" id="SSF52047">
    <property type="entry name" value="RNI-like"/>
    <property type="match status" value="1"/>
</dbReference>
<protein>
    <submittedName>
        <fullName evidence="2">Uncharacterized protein</fullName>
    </submittedName>
</protein>
<dbReference type="EMBL" id="BRYB01001745">
    <property type="protein sequence ID" value="GMI32664.1"/>
    <property type="molecule type" value="Genomic_DNA"/>
</dbReference>
<accession>A0ABQ6MUF2</accession>
<gene>
    <name evidence="2" type="ORF">TeGR_g10501</name>
</gene>
<dbReference type="Gene3D" id="3.80.10.10">
    <property type="entry name" value="Ribonuclease Inhibitor"/>
    <property type="match status" value="1"/>
</dbReference>
<feature type="region of interest" description="Disordered" evidence="1">
    <location>
        <begin position="187"/>
        <end position="215"/>
    </location>
</feature>
<comment type="caution">
    <text evidence="2">The sequence shown here is derived from an EMBL/GenBank/DDBJ whole genome shotgun (WGS) entry which is preliminary data.</text>
</comment>
<keyword evidence="3" id="KW-1185">Reference proteome</keyword>
<sequence>MSLAGLDCRAFDILLPRRPASPDAPRPRKLRPYAGPHLPPSSAEAITTLQLPRCLLPAAPSLSRFPALLSLSLASLPSPSALLLLPSLLSSTPLLKSLDVSGNSVGLLVPLPPLLGGLPPLQHLSLRDNPCARERAFLRLYLLYRLPSLRRIEPGGRVASLERNDARAAPNSHVPVGGRVVETEDWAGGGAGGWGEGGEDSSGGAEPSLIEGALL</sequence>
<dbReference type="InterPro" id="IPR032675">
    <property type="entry name" value="LRR_dom_sf"/>
</dbReference>
<evidence type="ECO:0000313" key="3">
    <source>
        <dbReference type="Proteomes" id="UP001165060"/>
    </source>
</evidence>
<reference evidence="2 3" key="1">
    <citation type="journal article" date="2023" name="Commun. Biol.">
        <title>Genome analysis of Parmales, the sister group of diatoms, reveals the evolutionary specialization of diatoms from phago-mixotrophs to photoautotrophs.</title>
        <authorList>
            <person name="Ban H."/>
            <person name="Sato S."/>
            <person name="Yoshikawa S."/>
            <person name="Yamada K."/>
            <person name="Nakamura Y."/>
            <person name="Ichinomiya M."/>
            <person name="Sato N."/>
            <person name="Blanc-Mathieu R."/>
            <person name="Endo H."/>
            <person name="Kuwata A."/>
            <person name="Ogata H."/>
        </authorList>
    </citation>
    <scope>NUCLEOTIDE SEQUENCE [LARGE SCALE GENOMIC DNA]</scope>
</reference>
<name>A0ABQ6MUF2_9STRA</name>
<organism evidence="2 3">
    <name type="scientific">Tetraparma gracilis</name>
    <dbReference type="NCBI Taxonomy" id="2962635"/>
    <lineage>
        <taxon>Eukaryota</taxon>
        <taxon>Sar</taxon>
        <taxon>Stramenopiles</taxon>
        <taxon>Ochrophyta</taxon>
        <taxon>Bolidophyceae</taxon>
        <taxon>Parmales</taxon>
        <taxon>Triparmaceae</taxon>
        <taxon>Tetraparma</taxon>
    </lineage>
</organism>
<feature type="region of interest" description="Disordered" evidence="1">
    <location>
        <begin position="19"/>
        <end position="39"/>
    </location>
</feature>
<dbReference type="Proteomes" id="UP001165060">
    <property type="component" value="Unassembled WGS sequence"/>
</dbReference>
<proteinExistence type="predicted"/>
<evidence type="ECO:0000256" key="1">
    <source>
        <dbReference type="SAM" id="MobiDB-lite"/>
    </source>
</evidence>
<feature type="compositionally biased region" description="Gly residues" evidence="1">
    <location>
        <begin position="187"/>
        <end position="196"/>
    </location>
</feature>